<dbReference type="Proteomes" id="UP000019322">
    <property type="component" value="Chromosome"/>
</dbReference>
<dbReference type="AlphaFoldDB" id="A0AA86DYC9"/>
<gene>
    <name evidence="1" type="ORF">SMUL_1813</name>
</gene>
<dbReference type="KEGG" id="smul:SMUL_1813"/>
<evidence type="ECO:0000313" key="2">
    <source>
        <dbReference type="Proteomes" id="UP000019322"/>
    </source>
</evidence>
<proteinExistence type="predicted"/>
<dbReference type="EMBL" id="CP007201">
    <property type="protein sequence ID" value="AHJ13068.1"/>
    <property type="molecule type" value="Genomic_DNA"/>
</dbReference>
<organism evidence="1 2">
    <name type="scientific">Sulfurospirillum multivorans (strain DM 12446 / JCM 15788 / NBRC 109480)</name>
    <dbReference type="NCBI Taxonomy" id="1150621"/>
    <lineage>
        <taxon>Bacteria</taxon>
        <taxon>Pseudomonadati</taxon>
        <taxon>Campylobacterota</taxon>
        <taxon>Epsilonproteobacteria</taxon>
        <taxon>Campylobacterales</taxon>
        <taxon>Sulfurospirillaceae</taxon>
        <taxon>Sulfurospirillum</taxon>
    </lineage>
</organism>
<dbReference type="RefSeq" id="WP_025344939.1">
    <property type="nucleotide sequence ID" value="NZ_CP007201.1"/>
</dbReference>
<accession>A0AA86DYC9</accession>
<dbReference type="Pfam" id="PF24692">
    <property type="entry name" value="DUF7659"/>
    <property type="match status" value="1"/>
</dbReference>
<dbReference type="InterPro" id="IPR056076">
    <property type="entry name" value="DUF7659"/>
</dbReference>
<name>A0AA86DYC9_SULMK</name>
<protein>
    <submittedName>
        <fullName evidence="1">Uncharacterized protein</fullName>
    </submittedName>
</protein>
<reference evidence="1 2" key="1">
    <citation type="journal article" date="2014" name="Environ. Microbiol.">
        <title>Insights into organohalide respiration and the versatile catabolism of Sulfurospirillum multivorans gained from comparative genomics and physiological studies.</title>
        <authorList>
            <person name="Goris T."/>
            <person name="Schubert T."/>
            <person name="Gadkari J."/>
            <person name="Wubet T."/>
            <person name="Tarkka M."/>
            <person name="Buscot F."/>
            <person name="Adrian L."/>
            <person name="Diekert G."/>
        </authorList>
    </citation>
    <scope>NUCLEOTIDE SEQUENCE [LARGE SCALE GENOMIC DNA]</scope>
    <source>
        <strain evidence="2">DM 12446 / JCM 15788 / NBRC 109480</strain>
    </source>
</reference>
<evidence type="ECO:0000313" key="1">
    <source>
        <dbReference type="EMBL" id="AHJ13068.1"/>
    </source>
</evidence>
<sequence length="121" mass="13860">MKYLSDYMNDKQSALFDQYGVFFAFSQEQFLTARKEGVTYVDVGAGMIVPKEHVEVVMKSLDEIYQNGIKQDIAENGIDVIIKRELGNYECYYTGDISDAVEALEDYGISRDQVEKIFKNN</sequence>